<feature type="compositionally biased region" description="Polar residues" evidence="1">
    <location>
        <begin position="42"/>
        <end position="51"/>
    </location>
</feature>
<dbReference type="PANTHER" id="PTHR36075:SF1">
    <property type="entry name" value="OS03G0595200 PROTEIN"/>
    <property type="match status" value="1"/>
</dbReference>
<dbReference type="EnsemblPlants" id="Kaladp0008s0262.2.v1.1">
    <property type="protein sequence ID" value="Kaladp0008s0262.2.v1.1"/>
    <property type="gene ID" value="Kaladp0008s0262.v1.1"/>
</dbReference>
<dbReference type="Gramene" id="Kaladp0008s0262.4.v1.1">
    <property type="protein sequence ID" value="Kaladp0008s0262.4.v1.1"/>
    <property type="gene ID" value="Kaladp0008s0262.v1.1"/>
</dbReference>
<dbReference type="AlphaFoldDB" id="A0A7N0RCC5"/>
<dbReference type="PANTHER" id="PTHR36075">
    <property type="entry name" value="BNAA10G09820D PROTEIN"/>
    <property type="match status" value="1"/>
</dbReference>
<reference evidence="2" key="1">
    <citation type="submission" date="2021-01" db="UniProtKB">
        <authorList>
            <consortium name="EnsemblPlants"/>
        </authorList>
    </citation>
    <scope>IDENTIFICATION</scope>
</reference>
<dbReference type="Gramene" id="Kaladp0008s0262.2.v1.1">
    <property type="protein sequence ID" value="Kaladp0008s0262.2.v1.1"/>
    <property type="gene ID" value="Kaladp0008s0262.v1.1"/>
</dbReference>
<evidence type="ECO:0000313" key="2">
    <source>
        <dbReference type="EnsemblPlants" id="Kaladp0008s0262.1.v1.1"/>
    </source>
</evidence>
<evidence type="ECO:0000256" key="1">
    <source>
        <dbReference type="SAM" id="MobiDB-lite"/>
    </source>
</evidence>
<dbReference type="EnsemblPlants" id="Kaladp0008s0262.1.v1.1">
    <property type="protein sequence ID" value="Kaladp0008s0262.1.v1.1"/>
    <property type="gene ID" value="Kaladp0008s0262.v1.1"/>
</dbReference>
<accession>A0A7N0RCC5</accession>
<keyword evidence="3" id="KW-1185">Reference proteome</keyword>
<dbReference type="Gramene" id="Kaladp0008s0262.3.v1.1">
    <property type="protein sequence ID" value="Kaladp0008s0262.3.v1.1"/>
    <property type="gene ID" value="Kaladp0008s0262.v1.1"/>
</dbReference>
<name>A0A7N0RCC5_KALFE</name>
<feature type="compositionally biased region" description="Basic and acidic residues" evidence="1">
    <location>
        <begin position="128"/>
        <end position="148"/>
    </location>
</feature>
<organism evidence="2 3">
    <name type="scientific">Kalanchoe fedtschenkoi</name>
    <name type="common">Lavender scallops</name>
    <name type="synonym">South American air plant</name>
    <dbReference type="NCBI Taxonomy" id="63787"/>
    <lineage>
        <taxon>Eukaryota</taxon>
        <taxon>Viridiplantae</taxon>
        <taxon>Streptophyta</taxon>
        <taxon>Embryophyta</taxon>
        <taxon>Tracheophyta</taxon>
        <taxon>Spermatophyta</taxon>
        <taxon>Magnoliopsida</taxon>
        <taxon>eudicotyledons</taxon>
        <taxon>Gunneridae</taxon>
        <taxon>Pentapetalae</taxon>
        <taxon>Saxifragales</taxon>
        <taxon>Crassulaceae</taxon>
        <taxon>Kalanchoe</taxon>
    </lineage>
</organism>
<dbReference type="OMA" id="REWLDPH"/>
<feature type="compositionally biased region" description="Basic and acidic residues" evidence="1">
    <location>
        <begin position="91"/>
        <end position="110"/>
    </location>
</feature>
<dbReference type="Gramene" id="Kaladp0008s0262.1.v1.1">
    <property type="protein sequence ID" value="Kaladp0008s0262.1.v1.1"/>
    <property type="gene ID" value="Kaladp0008s0262.v1.1"/>
</dbReference>
<feature type="compositionally biased region" description="Pro residues" evidence="1">
    <location>
        <begin position="1"/>
        <end position="11"/>
    </location>
</feature>
<dbReference type="Proteomes" id="UP000594263">
    <property type="component" value="Unplaced"/>
</dbReference>
<feature type="region of interest" description="Disordered" evidence="1">
    <location>
        <begin position="1"/>
        <end position="148"/>
    </location>
</feature>
<dbReference type="EnsemblPlants" id="Kaladp0008s0262.3.v1.1">
    <property type="protein sequence ID" value="Kaladp0008s0262.3.v1.1"/>
    <property type="gene ID" value="Kaladp0008s0262.v1.1"/>
</dbReference>
<protein>
    <submittedName>
        <fullName evidence="2">Uncharacterized protein</fullName>
    </submittedName>
</protein>
<feature type="compositionally biased region" description="Basic residues" evidence="1">
    <location>
        <begin position="81"/>
        <end position="90"/>
    </location>
</feature>
<sequence>MDLSPAPPTPPVADDDEWDTEGFLIPSLGVADPNRNEMPPTSADTAKTSSPKAPKKEESIYLGRYGAPLEQSNQIEPAPTGRKKKLKHKLKEADKRSSETGRENKLDNLRELVGVSMQDSPRNMPKSSPRDWLDPHCHESEFERRSSQ</sequence>
<dbReference type="EnsemblPlants" id="Kaladp0008s0262.4.v1.1">
    <property type="protein sequence ID" value="Kaladp0008s0262.4.v1.1"/>
    <property type="gene ID" value="Kaladp0008s0262.v1.1"/>
</dbReference>
<evidence type="ECO:0000313" key="3">
    <source>
        <dbReference type="Proteomes" id="UP000594263"/>
    </source>
</evidence>
<proteinExistence type="predicted"/>